<dbReference type="EMBL" id="JANVFT010000068">
    <property type="protein sequence ID" value="KAJ4477092.1"/>
    <property type="molecule type" value="Genomic_DNA"/>
</dbReference>
<feature type="non-terminal residue" evidence="1">
    <location>
        <position position="1"/>
    </location>
</feature>
<reference evidence="1" key="1">
    <citation type="submission" date="2022-08" db="EMBL/GenBank/DDBJ databases">
        <title>A Global Phylogenomic Analysis of the Shiitake Genus Lentinula.</title>
        <authorList>
            <consortium name="DOE Joint Genome Institute"/>
            <person name="Sierra-Patev S."/>
            <person name="Min B."/>
            <person name="Naranjo-Ortiz M."/>
            <person name="Looney B."/>
            <person name="Konkel Z."/>
            <person name="Slot J.C."/>
            <person name="Sakamoto Y."/>
            <person name="Steenwyk J.L."/>
            <person name="Rokas A."/>
            <person name="Carro J."/>
            <person name="Camarero S."/>
            <person name="Ferreira P."/>
            <person name="Molpeceres G."/>
            <person name="Ruiz-Duenas F.J."/>
            <person name="Serrano A."/>
            <person name="Henrissat B."/>
            <person name="Drula E."/>
            <person name="Hughes K.W."/>
            <person name="Mata J.L."/>
            <person name="Ishikawa N.K."/>
            <person name="Vargas-Isla R."/>
            <person name="Ushijima S."/>
            <person name="Smith C.A."/>
            <person name="Ahrendt S."/>
            <person name="Andreopoulos W."/>
            <person name="He G."/>
            <person name="Labutti K."/>
            <person name="Lipzen A."/>
            <person name="Ng V."/>
            <person name="Riley R."/>
            <person name="Sandor L."/>
            <person name="Barry K."/>
            <person name="Martinez A.T."/>
            <person name="Xiao Y."/>
            <person name="Gibbons J.G."/>
            <person name="Terashima K."/>
            <person name="Grigoriev I.V."/>
            <person name="Hibbett D.S."/>
        </authorList>
    </citation>
    <scope>NUCLEOTIDE SEQUENCE</scope>
    <source>
        <strain evidence="1">RHP3577 ss4</strain>
    </source>
</reference>
<keyword evidence="2" id="KW-1185">Reference proteome</keyword>
<gene>
    <name evidence="1" type="ORF">C8R41DRAFT_737086</name>
</gene>
<name>A0ABQ8V6R8_9AGAR</name>
<protein>
    <recommendedName>
        <fullName evidence="3">Fungal-type protein kinase domain-containing protein</fullName>
    </recommendedName>
</protein>
<sequence>NAIFSYLDHNDIDNLGLTCRWLEHEKQQFRSKANKIDLVLNRFLTVGEISGFQDIQVLTGMVVSGSVALQFFSREVYRTDLDTYCVLGKCLDVAKYYQSIRYEYRPSKDQLDHFEDDLSRIVDWRWYTENRGPYLQDNVLQVWNFDRNGSKIQLIATARSPLEAILKFHSTCVMNVITHRRAYCLFARTTFKERCTVVIDRGDRYNATGVEKYRARGFEVVDVPDVDRILN</sequence>
<dbReference type="Proteomes" id="UP001150217">
    <property type="component" value="Unassembled WGS sequence"/>
</dbReference>
<evidence type="ECO:0000313" key="1">
    <source>
        <dbReference type="EMBL" id="KAJ4477092.1"/>
    </source>
</evidence>
<proteinExistence type="predicted"/>
<organism evidence="1 2">
    <name type="scientific">Lentinula lateritia</name>
    <dbReference type="NCBI Taxonomy" id="40482"/>
    <lineage>
        <taxon>Eukaryota</taxon>
        <taxon>Fungi</taxon>
        <taxon>Dikarya</taxon>
        <taxon>Basidiomycota</taxon>
        <taxon>Agaricomycotina</taxon>
        <taxon>Agaricomycetes</taxon>
        <taxon>Agaricomycetidae</taxon>
        <taxon>Agaricales</taxon>
        <taxon>Marasmiineae</taxon>
        <taxon>Omphalotaceae</taxon>
        <taxon>Lentinula</taxon>
    </lineage>
</organism>
<accession>A0ABQ8V6R8</accession>
<evidence type="ECO:0008006" key="3">
    <source>
        <dbReference type="Google" id="ProtNLM"/>
    </source>
</evidence>
<comment type="caution">
    <text evidence="1">The sequence shown here is derived from an EMBL/GenBank/DDBJ whole genome shotgun (WGS) entry which is preliminary data.</text>
</comment>
<feature type="non-terminal residue" evidence="1">
    <location>
        <position position="231"/>
    </location>
</feature>
<evidence type="ECO:0000313" key="2">
    <source>
        <dbReference type="Proteomes" id="UP001150217"/>
    </source>
</evidence>